<dbReference type="Pfam" id="PF07690">
    <property type="entry name" value="MFS_1"/>
    <property type="match status" value="1"/>
</dbReference>
<feature type="transmembrane region" description="Helical" evidence="4">
    <location>
        <begin position="212"/>
        <end position="230"/>
    </location>
</feature>
<dbReference type="SUPFAM" id="SSF103473">
    <property type="entry name" value="MFS general substrate transporter"/>
    <property type="match status" value="1"/>
</dbReference>
<feature type="transmembrane region" description="Helical" evidence="4">
    <location>
        <begin position="106"/>
        <end position="125"/>
    </location>
</feature>
<dbReference type="STRING" id="1821621.A8C75_20290"/>
<keyword evidence="1 4" id="KW-0812">Transmembrane</keyword>
<feature type="transmembrane region" description="Helical" evidence="4">
    <location>
        <begin position="55"/>
        <end position="76"/>
    </location>
</feature>
<dbReference type="InterPro" id="IPR036259">
    <property type="entry name" value="MFS_trans_sf"/>
</dbReference>
<feature type="transmembrane region" description="Helical" evidence="4">
    <location>
        <begin position="250"/>
        <end position="271"/>
    </location>
</feature>
<feature type="transmembrane region" description="Helical" evidence="4">
    <location>
        <begin position="278"/>
        <end position="297"/>
    </location>
</feature>
<dbReference type="OrthoDB" id="5317164at2"/>
<keyword evidence="2 4" id="KW-1133">Transmembrane helix</keyword>
<dbReference type="CDD" id="cd17339">
    <property type="entry name" value="MFS_NIMT_CynX_like"/>
    <property type="match status" value="1"/>
</dbReference>
<evidence type="ECO:0008006" key="7">
    <source>
        <dbReference type="Google" id="ProtNLM"/>
    </source>
</evidence>
<reference evidence="6" key="1">
    <citation type="submission" date="2016-05" db="EMBL/GenBank/DDBJ databases">
        <authorList>
            <person name="Baek K."/>
            <person name="Yang S.-J."/>
        </authorList>
    </citation>
    <scope>NUCLEOTIDE SEQUENCE [LARGE SCALE GENOMIC DNA]</scope>
    <source>
        <strain evidence="6">ST58-10</strain>
    </source>
</reference>
<evidence type="ECO:0000313" key="6">
    <source>
        <dbReference type="Proteomes" id="UP000078070"/>
    </source>
</evidence>
<dbReference type="AlphaFoldDB" id="A0A1A9F410"/>
<protein>
    <recommendedName>
        <fullName evidence="7">MFS transporter</fullName>
    </recommendedName>
</protein>
<accession>A0A1A9F410</accession>
<feature type="transmembrane region" description="Helical" evidence="4">
    <location>
        <begin position="365"/>
        <end position="387"/>
    </location>
</feature>
<gene>
    <name evidence="5" type="ORF">A8C75_20290</name>
</gene>
<evidence type="ECO:0000256" key="1">
    <source>
        <dbReference type="ARBA" id="ARBA00022692"/>
    </source>
</evidence>
<evidence type="ECO:0000256" key="2">
    <source>
        <dbReference type="ARBA" id="ARBA00022989"/>
    </source>
</evidence>
<evidence type="ECO:0000256" key="4">
    <source>
        <dbReference type="SAM" id="Phobius"/>
    </source>
</evidence>
<dbReference type="KEGG" id="mars:A8C75_20290"/>
<feature type="transmembrane region" description="Helical" evidence="4">
    <location>
        <begin position="336"/>
        <end position="359"/>
    </location>
</feature>
<feature type="transmembrane region" description="Helical" evidence="4">
    <location>
        <begin position="172"/>
        <end position="191"/>
    </location>
</feature>
<evidence type="ECO:0000313" key="5">
    <source>
        <dbReference type="EMBL" id="ANG64581.1"/>
    </source>
</evidence>
<feature type="transmembrane region" description="Helical" evidence="4">
    <location>
        <begin position="83"/>
        <end position="100"/>
    </location>
</feature>
<dbReference type="RefSeq" id="WP_067386180.1">
    <property type="nucleotide sequence ID" value="NZ_CP015839.1"/>
</dbReference>
<proteinExistence type="predicted"/>
<sequence length="405" mass="43009">MILLKGPFDGRKWAFFLAVLAILVAAGNLRGGLVVVGPLVADIRASLDLSAGEFSLLTALPLICFGLVSGCVPALARRIRAPILVIVALLLIAAGASLRATSLFGMVLTGTLLLGSAIALLNVLIPGLVKGYFPRQIGLMTGLYSVALTLGAGLGVYLAIPLRDAFDAWQAPLLFWALLPLLCLPLWLYMLRVRIQEAPGPSARVTLWRDPTAWALTIFMGLQSFFFYSVATWLPKILMDAGLEDQDAGFATSMINLAGIPANLLTPMIAARMKDQRPLALLVFVLGTAGLCGLWLAPTAAPIFWAALLGLSGSASLSYALALFGLRTQSHVEATALSAMAQSIGYLLAATGPVMLGLVNDWMNNWSGALLLLMLLQLTQFGCGWYAGRPGFVQADSARRGNSNR</sequence>
<feature type="transmembrane region" description="Helical" evidence="4">
    <location>
        <begin position="303"/>
        <end position="324"/>
    </location>
</feature>
<reference evidence="5 6" key="2">
    <citation type="journal article" date="2018" name="Int. J. Syst. Evol. Microbiol.">
        <title>Marinobacterium aestuarii sp. nov., a benzene-degrading marine bacterium isolated from estuary sediment.</title>
        <authorList>
            <person name="Bae S.S."/>
            <person name="Jung J."/>
            <person name="Chung D."/>
            <person name="Baek K."/>
        </authorList>
    </citation>
    <scope>NUCLEOTIDE SEQUENCE [LARGE SCALE GENOMIC DNA]</scope>
    <source>
        <strain evidence="5 6">ST58-10</strain>
    </source>
</reference>
<dbReference type="PANTHER" id="PTHR23523">
    <property type="match status" value="1"/>
</dbReference>
<dbReference type="PANTHER" id="PTHR23523:SF2">
    <property type="entry name" value="2-NITROIMIDAZOLE TRANSPORTER"/>
    <property type="match status" value="1"/>
</dbReference>
<dbReference type="Gene3D" id="1.20.1250.20">
    <property type="entry name" value="MFS general substrate transporter like domains"/>
    <property type="match status" value="2"/>
</dbReference>
<dbReference type="InterPro" id="IPR011701">
    <property type="entry name" value="MFS"/>
</dbReference>
<organism evidence="5 6">
    <name type="scientific">Marinobacterium aestuarii</name>
    <dbReference type="NCBI Taxonomy" id="1821621"/>
    <lineage>
        <taxon>Bacteria</taxon>
        <taxon>Pseudomonadati</taxon>
        <taxon>Pseudomonadota</taxon>
        <taxon>Gammaproteobacteria</taxon>
        <taxon>Oceanospirillales</taxon>
        <taxon>Oceanospirillaceae</taxon>
        <taxon>Marinobacterium</taxon>
    </lineage>
</organism>
<name>A0A1A9F410_9GAMM</name>
<feature type="transmembrane region" description="Helical" evidence="4">
    <location>
        <begin position="137"/>
        <end position="160"/>
    </location>
</feature>
<dbReference type="EMBL" id="CP015839">
    <property type="protein sequence ID" value="ANG64581.1"/>
    <property type="molecule type" value="Genomic_DNA"/>
</dbReference>
<dbReference type="GO" id="GO:0022857">
    <property type="term" value="F:transmembrane transporter activity"/>
    <property type="evidence" value="ECO:0007669"/>
    <property type="project" value="InterPro"/>
</dbReference>
<dbReference type="InterPro" id="IPR052524">
    <property type="entry name" value="MFS_Cyanate_Porter"/>
</dbReference>
<keyword evidence="3 4" id="KW-0472">Membrane</keyword>
<keyword evidence="6" id="KW-1185">Reference proteome</keyword>
<evidence type="ECO:0000256" key="3">
    <source>
        <dbReference type="ARBA" id="ARBA00023136"/>
    </source>
</evidence>
<dbReference type="Proteomes" id="UP000078070">
    <property type="component" value="Chromosome"/>
</dbReference>